<protein>
    <submittedName>
        <fullName evidence="4">Class I SAM-dependent methyltransferase</fullName>
    </submittedName>
</protein>
<feature type="domain" description="Methyltransferase" evidence="3">
    <location>
        <begin position="41"/>
        <end position="128"/>
    </location>
</feature>
<evidence type="ECO:0000313" key="4">
    <source>
        <dbReference type="EMBL" id="QPJ62571.1"/>
    </source>
</evidence>
<dbReference type="KEGG" id="nli:G3M70_12085"/>
<evidence type="ECO:0000259" key="3">
    <source>
        <dbReference type="Pfam" id="PF13649"/>
    </source>
</evidence>
<feature type="compositionally biased region" description="Basic and acidic residues" evidence="2">
    <location>
        <begin position="186"/>
        <end position="196"/>
    </location>
</feature>
<dbReference type="InterPro" id="IPR041698">
    <property type="entry name" value="Methyltransf_25"/>
</dbReference>
<dbReference type="PANTHER" id="PTHR43861:SF3">
    <property type="entry name" value="PUTATIVE (AFU_ORTHOLOGUE AFUA_2G14390)-RELATED"/>
    <property type="match status" value="1"/>
</dbReference>
<reference evidence="4 5" key="1">
    <citation type="submission" date="2020-02" db="EMBL/GenBank/DDBJ databases">
        <title>Genomic and physiological characterization of two novel Nitrospinaceae genera.</title>
        <authorList>
            <person name="Mueller A.J."/>
            <person name="Jung M.-Y."/>
            <person name="Strachan C.R."/>
            <person name="Herbold C.W."/>
            <person name="Kirkegaard R.H."/>
            <person name="Daims H."/>
        </authorList>
    </citation>
    <scope>NUCLEOTIDE SEQUENCE [LARGE SCALE GENOMIC DNA]</scope>
    <source>
        <strain evidence="4">EB</strain>
    </source>
</reference>
<gene>
    <name evidence="4" type="ORF">G3M70_12085</name>
</gene>
<dbReference type="PANTHER" id="PTHR43861">
    <property type="entry name" value="TRANS-ACONITATE 2-METHYLTRANSFERASE-RELATED"/>
    <property type="match status" value="1"/>
</dbReference>
<dbReference type="Proteomes" id="UP000594688">
    <property type="component" value="Chromosome"/>
</dbReference>
<evidence type="ECO:0000313" key="5">
    <source>
        <dbReference type="Proteomes" id="UP000594688"/>
    </source>
</evidence>
<dbReference type="SUPFAM" id="SSF53335">
    <property type="entry name" value="S-adenosyl-L-methionine-dependent methyltransferases"/>
    <property type="match status" value="1"/>
</dbReference>
<dbReference type="CDD" id="cd02440">
    <property type="entry name" value="AdoMet_MTases"/>
    <property type="match status" value="1"/>
</dbReference>
<feature type="region of interest" description="Disordered" evidence="2">
    <location>
        <begin position="174"/>
        <end position="196"/>
    </location>
</feature>
<organism evidence="4 5">
    <name type="scientific">Candidatus Nitronauta litoralis</name>
    <dbReference type="NCBI Taxonomy" id="2705533"/>
    <lineage>
        <taxon>Bacteria</taxon>
        <taxon>Pseudomonadati</taxon>
        <taxon>Nitrospinota/Tectimicrobiota group</taxon>
        <taxon>Nitrospinota</taxon>
        <taxon>Nitrospinia</taxon>
        <taxon>Nitrospinales</taxon>
        <taxon>Nitrospinaceae</taxon>
        <taxon>Candidatus Nitronauta</taxon>
    </lineage>
</organism>
<dbReference type="Pfam" id="PF13649">
    <property type="entry name" value="Methyltransf_25"/>
    <property type="match status" value="1"/>
</dbReference>
<dbReference type="GO" id="GO:0032259">
    <property type="term" value="P:methylation"/>
    <property type="evidence" value="ECO:0007669"/>
    <property type="project" value="UniProtKB-KW"/>
</dbReference>
<dbReference type="EMBL" id="CP048685">
    <property type="protein sequence ID" value="QPJ62571.1"/>
    <property type="molecule type" value="Genomic_DNA"/>
</dbReference>
<dbReference type="InterPro" id="IPR029063">
    <property type="entry name" value="SAM-dependent_MTases_sf"/>
</dbReference>
<evidence type="ECO:0000256" key="1">
    <source>
        <dbReference type="ARBA" id="ARBA00022679"/>
    </source>
</evidence>
<name>A0A7T0BXB1_9BACT</name>
<keyword evidence="4" id="KW-0489">Methyltransferase</keyword>
<sequence length="196" mass="22249">MSLKDKEKWDSKYSTEDCLAGRDPCGWLTENREALTGKGRVLDLAMGEGRNAIFAAQLGYEVLGVDISEVGARKAESFAQQKGVSIETQVVDLDSWPLPKNTFDLVICFYFLDRKLFPAIRDSLKPGGLVIYETFNKDHLKYSGLKPEWVLDYGELLKTFADYRILHYRETDDHEDEKGTASILARKTEKPDDDSK</sequence>
<keyword evidence="1 4" id="KW-0808">Transferase</keyword>
<proteinExistence type="predicted"/>
<dbReference type="AlphaFoldDB" id="A0A7T0BXB1"/>
<dbReference type="GO" id="GO:0008168">
    <property type="term" value="F:methyltransferase activity"/>
    <property type="evidence" value="ECO:0007669"/>
    <property type="project" value="UniProtKB-KW"/>
</dbReference>
<evidence type="ECO:0000256" key="2">
    <source>
        <dbReference type="SAM" id="MobiDB-lite"/>
    </source>
</evidence>
<dbReference type="Gene3D" id="3.40.50.150">
    <property type="entry name" value="Vaccinia Virus protein VP39"/>
    <property type="match status" value="1"/>
</dbReference>
<accession>A0A7T0BXB1</accession>